<feature type="domain" description="Non-structural maintenance of chromosome element 4 C-terminal" evidence="9">
    <location>
        <begin position="261"/>
        <end position="354"/>
    </location>
</feature>
<evidence type="ECO:0000256" key="8">
    <source>
        <dbReference type="SAM" id="MobiDB-lite"/>
    </source>
</evidence>
<evidence type="ECO:0000256" key="7">
    <source>
        <dbReference type="RuleBase" id="RU365071"/>
    </source>
</evidence>
<dbReference type="Pfam" id="PF15412">
    <property type="entry name" value="Nse4-Nse3_bdg"/>
    <property type="match status" value="1"/>
</dbReference>
<evidence type="ECO:0000256" key="1">
    <source>
        <dbReference type="ARBA" id="ARBA00004123"/>
    </source>
</evidence>
<keyword evidence="3 7" id="KW-0227">DNA damage</keyword>
<sequence>MSPNSQSPASSTSSRSSRPSTSSVSSEIEMPDNSIGSLRSQPGRMTPKAYNPSQPIDQRRELRRKYRELTRETHEDRHTFLTASHVGTQLLKRNFEKTNALYEQVQNPQEAAQDSRLYALNTEIFYERTKKLKMGATVELDPEEFVSHMALFVYGDRLQNGADADDDDTGFEDDDYQGWARLGDLSASFSIRPAVHEFLASHAEPKARRNVGTRSTQGSQFTAAVTRPQELTQNDIVQNDNGTNQAVLSVMRIIKQLDEPTSLIRLAFNPLSYSQTVENLFNIAFLVRDQKIQLYEDEDGDLIVQDVDLINADTKEGRRLLEDSLATSKQFIFELDLNTWKDLIDAYQIGEPLIPTRAPTVPAVSNGTNSWYG</sequence>
<dbReference type="InterPro" id="IPR029225">
    <property type="entry name" value="Nse4_Nse3-bd"/>
</dbReference>
<evidence type="ECO:0000313" key="12">
    <source>
        <dbReference type="Proteomes" id="UP001498771"/>
    </source>
</evidence>
<comment type="caution">
    <text evidence="11">The sequence shown here is derived from an EMBL/GenBank/DDBJ whole genome shotgun (WGS) entry which is preliminary data.</text>
</comment>
<comment type="similarity">
    <text evidence="2 7">Belongs to the NSE4 family.</text>
</comment>
<feature type="domain" description="Nse4/EID protein Nse3/MAGE-binding" evidence="10">
    <location>
        <begin position="114"/>
        <end position="168"/>
    </location>
</feature>
<accession>A0ABR1FBB3</accession>
<proteinExistence type="inferred from homology"/>
<feature type="compositionally biased region" description="Low complexity" evidence="8">
    <location>
        <begin position="1"/>
        <end position="26"/>
    </location>
</feature>
<dbReference type="Pfam" id="PF08743">
    <property type="entry name" value="Nse4_C"/>
    <property type="match status" value="1"/>
</dbReference>
<evidence type="ECO:0000256" key="6">
    <source>
        <dbReference type="ARBA" id="ARBA00023242"/>
    </source>
</evidence>
<dbReference type="InterPro" id="IPR027786">
    <property type="entry name" value="Nse4/EID"/>
</dbReference>
<evidence type="ECO:0000256" key="5">
    <source>
        <dbReference type="ARBA" id="ARBA00023204"/>
    </source>
</evidence>
<keyword evidence="4 7" id="KW-0233">DNA recombination</keyword>
<protein>
    <recommendedName>
        <fullName evidence="7">Non-structural maintenance of chromosomes element 4</fullName>
    </recommendedName>
</protein>
<keyword evidence="6 7" id="KW-0539">Nucleus</keyword>
<comment type="subunit">
    <text evidence="7">Component of the SMC5-SMC6 complex.</text>
</comment>
<organism evidence="11 12">
    <name type="scientific">Myxozyma melibiosi</name>
    <dbReference type="NCBI Taxonomy" id="54550"/>
    <lineage>
        <taxon>Eukaryota</taxon>
        <taxon>Fungi</taxon>
        <taxon>Dikarya</taxon>
        <taxon>Ascomycota</taxon>
        <taxon>Saccharomycotina</taxon>
        <taxon>Lipomycetes</taxon>
        <taxon>Lipomycetales</taxon>
        <taxon>Lipomycetaceae</taxon>
        <taxon>Myxozyma</taxon>
    </lineage>
</organism>
<evidence type="ECO:0000256" key="2">
    <source>
        <dbReference type="ARBA" id="ARBA00008997"/>
    </source>
</evidence>
<dbReference type="EMBL" id="JBBJBU010000001">
    <property type="protein sequence ID" value="KAK7207140.1"/>
    <property type="molecule type" value="Genomic_DNA"/>
</dbReference>
<keyword evidence="12" id="KW-1185">Reference proteome</keyword>
<evidence type="ECO:0000256" key="4">
    <source>
        <dbReference type="ARBA" id="ARBA00023172"/>
    </source>
</evidence>
<evidence type="ECO:0000259" key="9">
    <source>
        <dbReference type="Pfam" id="PF08743"/>
    </source>
</evidence>
<evidence type="ECO:0000313" key="11">
    <source>
        <dbReference type="EMBL" id="KAK7207140.1"/>
    </source>
</evidence>
<comment type="subcellular location">
    <subcellularLocation>
        <location evidence="1 7">Nucleus</location>
    </subcellularLocation>
</comment>
<evidence type="ECO:0000259" key="10">
    <source>
        <dbReference type="Pfam" id="PF15412"/>
    </source>
</evidence>
<keyword evidence="5 7" id="KW-0234">DNA repair</keyword>
<comment type="function">
    <text evidence="7">Component of the SMC5-SMC6 complex, that promotes sister chromatid alignment after DNA damage and facilitates double-stranded DNA breaks (DSBs) repair via homologous recombination between sister chromatids.</text>
</comment>
<reference evidence="11 12" key="1">
    <citation type="submission" date="2024-03" db="EMBL/GenBank/DDBJ databases">
        <title>Genome-scale model development and genomic sequencing of the oleaginous clade Lipomyces.</title>
        <authorList>
            <consortium name="Lawrence Berkeley National Laboratory"/>
            <person name="Czajka J.J."/>
            <person name="Han Y."/>
            <person name="Kim J."/>
            <person name="Mondo S.J."/>
            <person name="Hofstad B.A."/>
            <person name="Robles A."/>
            <person name="Haridas S."/>
            <person name="Riley R."/>
            <person name="LaButti K."/>
            <person name="Pangilinan J."/>
            <person name="Andreopoulos W."/>
            <person name="Lipzen A."/>
            <person name="Yan J."/>
            <person name="Wang M."/>
            <person name="Ng V."/>
            <person name="Grigoriev I.V."/>
            <person name="Spatafora J.W."/>
            <person name="Magnuson J.K."/>
            <person name="Baker S.E."/>
            <person name="Pomraning K.R."/>
        </authorList>
    </citation>
    <scope>NUCLEOTIDE SEQUENCE [LARGE SCALE GENOMIC DNA]</scope>
    <source>
        <strain evidence="11 12">Phaff 52-87</strain>
    </source>
</reference>
<dbReference type="InterPro" id="IPR014854">
    <property type="entry name" value="Nse4_C"/>
</dbReference>
<dbReference type="GeneID" id="90036830"/>
<dbReference type="RefSeq" id="XP_064770173.1">
    <property type="nucleotide sequence ID" value="XM_064911318.1"/>
</dbReference>
<dbReference type="PANTHER" id="PTHR16140:SF0">
    <property type="entry name" value="NON-STRUCTURAL MAINTENANCE OF CHROMOSOMES ELEMENT 4"/>
    <property type="match status" value="1"/>
</dbReference>
<gene>
    <name evidence="11" type="ORF">BZA70DRAFT_270584</name>
</gene>
<dbReference type="Proteomes" id="UP001498771">
    <property type="component" value="Unassembled WGS sequence"/>
</dbReference>
<dbReference type="PANTHER" id="PTHR16140">
    <property type="entry name" value="NON-STRUCTURAL MAINTENANCE OF CHROMOSOMES ELEMENT 4"/>
    <property type="match status" value="1"/>
</dbReference>
<evidence type="ECO:0000256" key="3">
    <source>
        <dbReference type="ARBA" id="ARBA00022763"/>
    </source>
</evidence>
<feature type="region of interest" description="Disordered" evidence="8">
    <location>
        <begin position="1"/>
        <end position="60"/>
    </location>
</feature>
<name>A0ABR1FBB3_9ASCO</name>